<dbReference type="InterPro" id="IPR008557">
    <property type="entry name" value="PhoX"/>
</dbReference>
<dbReference type="RefSeq" id="WP_105218657.1">
    <property type="nucleotide sequence ID" value="NZ_CAWNSU010000005.1"/>
</dbReference>
<dbReference type="Pfam" id="PF05787">
    <property type="entry name" value="PhoX"/>
    <property type="match status" value="1"/>
</dbReference>
<gene>
    <name evidence="1" type="ORF">BWI75_24530</name>
</gene>
<dbReference type="AlphaFoldDB" id="A0A6N8G208"/>
<sequence>MSSKRSLRQKYSRIARGGVYGEEGTSHARQFDSDGEPICNRSNNPYFSSILNTRLQRRQVLRGTLAAAVTSMFAEPILNGLKARPANASTPMLGFKAVPISEADTIVVPEGYTARVLIPWGEPNSGSFPRYSLKNTGAEQGMQVGQHHDGMHFFPIEGNSPYEGSSVDGLLVVNHEYVEPRYTHVAAVGQALGPDGFPKKEDGTRETDQVLKEMNGHGVSITRISRQPDGSWNVVRDPRNRRITALTPMEIQGPVRGSNLIKTKYSPDGTRTRGTINNCAHGVTPWNTYLTCEENWARYFLNNDEDVPRDHERYGVSTDTSRYGWELADSKADEYIRFGASASGASATEDYRNEPNTFGWVVEIDPFNPNSTPVKHTYLGRFAHEGIVFQQPVEGQPIVCYSGDDARFEYIYKYVSAQPYNQATASGALLNDGTLYVARFNEDGTGNWLALKFGENGLTPENGFQDQADVLVNTRTAADFVGATKMDRPEWGAIDPRNGNVYFTLTNNSNRESGQVDAANPRPENDWGHIIRWSEAGKNPTATSFQWDIFVLAGPEDDSRKLSGRPLNADNIFVNPDGLWFDADARLWIQTDIGESSQNQGEFAQFGNNQMLAADADTGEIRRFLTGPIGQEITGVVTTPDQRTMFINVQHPGATTPEEEFAAGNVNSRWPNQNPEIYPRSATVVITKDDGGVIGT</sequence>
<protein>
    <submittedName>
        <fullName evidence="1">Tat pathway signal protein</fullName>
    </submittedName>
</protein>
<comment type="caution">
    <text evidence="1">The sequence shown here is derived from an EMBL/GenBank/DDBJ whole genome shotgun (WGS) entry which is preliminary data.</text>
</comment>
<accession>A0A6N8G208</accession>
<evidence type="ECO:0000313" key="2">
    <source>
        <dbReference type="Proteomes" id="UP000441797"/>
    </source>
</evidence>
<dbReference type="PANTHER" id="PTHR35399:SF2">
    <property type="entry name" value="DUF839 DOMAIN-CONTAINING PROTEIN"/>
    <property type="match status" value="1"/>
</dbReference>
<dbReference type="PANTHER" id="PTHR35399">
    <property type="entry name" value="SLR8030 PROTEIN"/>
    <property type="match status" value="1"/>
</dbReference>
<dbReference type="SUPFAM" id="SSF63829">
    <property type="entry name" value="Calcium-dependent phosphotriesterase"/>
    <property type="match status" value="1"/>
</dbReference>
<reference evidence="1 2" key="1">
    <citation type="journal article" date="2019" name="Front. Microbiol.">
        <title>Genomic Features for Desiccation Tolerance and Sugar Biosynthesis in the Extremophile Gloeocapsopsis sp. UTEX B3054.</title>
        <authorList>
            <person name="Urrejola C."/>
            <person name="Alcorta J."/>
            <person name="Salas L."/>
            <person name="Vasquez M."/>
            <person name="Polz M.F."/>
            <person name="Vicuna R."/>
            <person name="Diez B."/>
        </authorList>
    </citation>
    <scope>NUCLEOTIDE SEQUENCE [LARGE SCALE GENOMIC DNA]</scope>
    <source>
        <strain evidence="1 2">1H9</strain>
    </source>
</reference>
<dbReference type="Proteomes" id="UP000441797">
    <property type="component" value="Unassembled WGS sequence"/>
</dbReference>
<proteinExistence type="predicted"/>
<name>A0A6N8G208_9CHRO</name>
<evidence type="ECO:0000313" key="1">
    <source>
        <dbReference type="EMBL" id="MUL39363.1"/>
    </source>
</evidence>
<organism evidence="1 2">
    <name type="scientific">Gloeocapsopsis dulcis AAB1 = 1H9</name>
    <dbReference type="NCBI Taxonomy" id="1433147"/>
    <lineage>
        <taxon>Bacteria</taxon>
        <taxon>Bacillati</taxon>
        <taxon>Cyanobacteriota</taxon>
        <taxon>Cyanophyceae</taxon>
        <taxon>Oscillatoriophycideae</taxon>
        <taxon>Chroococcales</taxon>
        <taxon>Chroococcaceae</taxon>
        <taxon>Gloeocapsopsis</taxon>
        <taxon>Gloeocapsopsis dulcis</taxon>
    </lineage>
</organism>
<keyword evidence="2" id="KW-1185">Reference proteome</keyword>
<dbReference type="EMBL" id="NAPY01000076">
    <property type="protein sequence ID" value="MUL39363.1"/>
    <property type="molecule type" value="Genomic_DNA"/>
</dbReference>